<dbReference type="InterPro" id="IPR013809">
    <property type="entry name" value="ENTH"/>
</dbReference>
<dbReference type="Gene3D" id="1.25.40.90">
    <property type="match status" value="1"/>
</dbReference>
<dbReference type="PROSITE" id="PS50942">
    <property type="entry name" value="ENTH"/>
    <property type="match status" value="1"/>
</dbReference>
<name>A0A9W6BPH4_9CHLO</name>
<evidence type="ECO:0000256" key="6">
    <source>
        <dbReference type="ARBA" id="ARBA00023329"/>
    </source>
</evidence>
<evidence type="ECO:0000256" key="4">
    <source>
        <dbReference type="ARBA" id="ARBA00023136"/>
    </source>
</evidence>
<feature type="region of interest" description="Disordered" evidence="7">
    <location>
        <begin position="466"/>
        <end position="554"/>
    </location>
</feature>
<organism evidence="9 10">
    <name type="scientific">Pleodorina starrii</name>
    <dbReference type="NCBI Taxonomy" id="330485"/>
    <lineage>
        <taxon>Eukaryota</taxon>
        <taxon>Viridiplantae</taxon>
        <taxon>Chlorophyta</taxon>
        <taxon>core chlorophytes</taxon>
        <taxon>Chlorophyceae</taxon>
        <taxon>CS clade</taxon>
        <taxon>Chlamydomonadales</taxon>
        <taxon>Volvocaceae</taxon>
        <taxon>Pleodorina</taxon>
    </lineage>
</organism>
<protein>
    <recommendedName>
        <fullName evidence="8">ENTH domain-containing protein</fullName>
    </recommendedName>
</protein>
<evidence type="ECO:0000256" key="1">
    <source>
        <dbReference type="ARBA" id="ARBA00004132"/>
    </source>
</evidence>
<dbReference type="SUPFAM" id="SSF89009">
    <property type="entry name" value="GAT-like domain"/>
    <property type="match status" value="1"/>
</dbReference>
<dbReference type="InterPro" id="IPR045192">
    <property type="entry name" value="AP180-like"/>
</dbReference>
<comment type="caution">
    <text evidence="9">The sequence shown here is derived from an EMBL/GenBank/DDBJ whole genome shotgun (WGS) entry which is preliminary data.</text>
</comment>
<gene>
    <name evidence="9" type="primary">PLEST002990</name>
    <name evidence="9" type="ORF">PLESTB_001059300</name>
</gene>
<evidence type="ECO:0000313" key="9">
    <source>
        <dbReference type="EMBL" id="GLC56051.1"/>
    </source>
</evidence>
<keyword evidence="5" id="KW-0168">Coated pit</keyword>
<dbReference type="Gene3D" id="1.20.58.150">
    <property type="entry name" value="ANTH domain"/>
    <property type="match status" value="1"/>
</dbReference>
<accession>A0A9W6BPH4</accession>
<dbReference type="EMBL" id="BRXU01000014">
    <property type="protein sequence ID" value="GLC56051.1"/>
    <property type="molecule type" value="Genomic_DNA"/>
</dbReference>
<feature type="domain" description="ENTH" evidence="8">
    <location>
        <begin position="32"/>
        <end position="173"/>
    </location>
</feature>
<sequence>MDVVSIQEAKYKTQSILGAITDSIGVGIAKFKHSDEGAALGVAIIKATRQDEAVPKEKHVRALVDACLGAPPASALDFVILGLFKRLEENAKTWLVTLKTLIVFHRLVREADPSFQVEVLRHGDGTGRPRLFCLGTFADSTTKVTSDYSVWIRAYSSYLDERLDALRATRFDPARHKAGTVASAFTSAAATPEAEEMGDGSHLKNLSSVPVADLLLNVACLERLLETLVTCVPEGAAWDNEVTLLACALVLQELPAVYHATNEAVRDLVDRTFLMAKADAEKAVELISAYKALTVKLAAFVAVIGGIPALRGAIQLPTLEPLPDEVVTKVKEYAKDAPKEAPKPPSAFPPSMADLLGFASFIVVTPPVTAAAAASAAGAAASGDTPAAAGGPAGPPAAFDPFTLPESPKPPADPLDKVFCGALEALTLAATTTQEREGPDSAAVASPAAAAVDASASPSAAAPAAAEAAAAERSSATLSPSDSAVSTPAAPTTAVEPQPATIGSVATVGTAQPYSLKPNDPLDFISKELFGDRTPPPPKPMGKPMAGSAKNDEASPVDVMAVAAEAALTEDEA</sequence>
<feature type="region of interest" description="Disordered" evidence="7">
    <location>
        <begin position="381"/>
        <end position="416"/>
    </location>
</feature>
<evidence type="ECO:0000259" key="8">
    <source>
        <dbReference type="PROSITE" id="PS50942"/>
    </source>
</evidence>
<keyword evidence="10" id="KW-1185">Reference proteome</keyword>
<dbReference type="GO" id="GO:0006900">
    <property type="term" value="P:vesicle budding from membrane"/>
    <property type="evidence" value="ECO:0007669"/>
    <property type="project" value="TreeGrafter"/>
</dbReference>
<feature type="compositionally biased region" description="Low complexity" evidence="7">
    <location>
        <begin position="466"/>
        <end position="501"/>
    </location>
</feature>
<evidence type="ECO:0000313" key="10">
    <source>
        <dbReference type="Proteomes" id="UP001165080"/>
    </source>
</evidence>
<dbReference type="GO" id="GO:0032050">
    <property type="term" value="F:clathrin heavy chain binding"/>
    <property type="evidence" value="ECO:0007669"/>
    <property type="project" value="TreeGrafter"/>
</dbReference>
<dbReference type="InterPro" id="IPR011417">
    <property type="entry name" value="ANTH_dom"/>
</dbReference>
<dbReference type="AlphaFoldDB" id="A0A9W6BPH4"/>
<evidence type="ECO:0000256" key="7">
    <source>
        <dbReference type="SAM" id="MobiDB-lite"/>
    </source>
</evidence>
<evidence type="ECO:0000256" key="5">
    <source>
        <dbReference type="ARBA" id="ARBA00023176"/>
    </source>
</evidence>
<dbReference type="Pfam" id="PF07651">
    <property type="entry name" value="ANTH"/>
    <property type="match status" value="1"/>
</dbReference>
<dbReference type="PANTHER" id="PTHR22951">
    <property type="entry name" value="CLATHRIN ASSEMBLY PROTEIN"/>
    <property type="match status" value="1"/>
</dbReference>
<feature type="compositionally biased region" description="Low complexity" evidence="7">
    <location>
        <begin position="381"/>
        <end position="402"/>
    </location>
</feature>
<dbReference type="GO" id="GO:0005545">
    <property type="term" value="F:1-phosphatidylinositol binding"/>
    <property type="evidence" value="ECO:0007669"/>
    <property type="project" value="InterPro"/>
</dbReference>
<comment type="subcellular location">
    <subcellularLocation>
        <location evidence="1">Cytoplasmic vesicle</location>
        <location evidence="1">Clathrin-coated vesicle</location>
    </subcellularLocation>
    <subcellularLocation>
        <location evidence="2">Membrane</location>
        <location evidence="2">Clathrin-coated pit</location>
    </subcellularLocation>
</comment>
<proteinExistence type="predicted"/>
<dbReference type="GO" id="GO:0005905">
    <property type="term" value="C:clathrin-coated pit"/>
    <property type="evidence" value="ECO:0007669"/>
    <property type="project" value="UniProtKB-SubCell"/>
</dbReference>
<dbReference type="CDD" id="cd03564">
    <property type="entry name" value="ANTH_N"/>
    <property type="match status" value="1"/>
</dbReference>
<dbReference type="PANTHER" id="PTHR22951:SF5">
    <property type="entry name" value="PHOSPHATIDYLINOSITOL-BINDING CLATHRIN ASSEMBLY PROTEIN LAP"/>
    <property type="match status" value="1"/>
</dbReference>
<dbReference type="GO" id="GO:0000149">
    <property type="term" value="F:SNARE binding"/>
    <property type="evidence" value="ECO:0007669"/>
    <property type="project" value="TreeGrafter"/>
</dbReference>
<dbReference type="SMART" id="SM00273">
    <property type="entry name" value="ENTH"/>
    <property type="match status" value="1"/>
</dbReference>
<dbReference type="SUPFAM" id="SSF48464">
    <property type="entry name" value="ENTH/VHS domain"/>
    <property type="match status" value="1"/>
</dbReference>
<dbReference type="InterPro" id="IPR008942">
    <property type="entry name" value="ENTH_VHS"/>
</dbReference>
<dbReference type="GO" id="GO:0005546">
    <property type="term" value="F:phosphatidylinositol-4,5-bisphosphate binding"/>
    <property type="evidence" value="ECO:0007669"/>
    <property type="project" value="TreeGrafter"/>
</dbReference>
<keyword evidence="6" id="KW-0968">Cytoplasmic vesicle</keyword>
<dbReference type="Proteomes" id="UP001165080">
    <property type="component" value="Unassembled WGS sequence"/>
</dbReference>
<dbReference type="GO" id="GO:0030136">
    <property type="term" value="C:clathrin-coated vesicle"/>
    <property type="evidence" value="ECO:0007669"/>
    <property type="project" value="UniProtKB-SubCell"/>
</dbReference>
<dbReference type="InterPro" id="IPR014712">
    <property type="entry name" value="ANTH_dom_sf"/>
</dbReference>
<evidence type="ECO:0000256" key="3">
    <source>
        <dbReference type="ARBA" id="ARBA00022583"/>
    </source>
</evidence>
<dbReference type="GO" id="GO:0048268">
    <property type="term" value="P:clathrin coat assembly"/>
    <property type="evidence" value="ECO:0007669"/>
    <property type="project" value="InterPro"/>
</dbReference>
<keyword evidence="3" id="KW-0254">Endocytosis</keyword>
<dbReference type="InterPro" id="IPR048050">
    <property type="entry name" value="ANTH_N_plant"/>
</dbReference>
<dbReference type="GO" id="GO:0072583">
    <property type="term" value="P:clathrin-dependent endocytosis"/>
    <property type="evidence" value="ECO:0007669"/>
    <property type="project" value="InterPro"/>
</dbReference>
<keyword evidence="4" id="KW-0472">Membrane</keyword>
<reference evidence="9 10" key="1">
    <citation type="journal article" date="2023" name="Commun. Biol.">
        <title>Reorganization of the ancestral sex-determining regions during the evolution of trioecy in Pleodorina starrii.</title>
        <authorList>
            <person name="Takahashi K."/>
            <person name="Suzuki S."/>
            <person name="Kawai-Toyooka H."/>
            <person name="Yamamoto K."/>
            <person name="Hamaji T."/>
            <person name="Ootsuki R."/>
            <person name="Yamaguchi H."/>
            <person name="Kawachi M."/>
            <person name="Higashiyama T."/>
            <person name="Nozaki H."/>
        </authorList>
    </citation>
    <scope>NUCLEOTIDE SEQUENCE [LARGE SCALE GENOMIC DNA]</scope>
    <source>
        <strain evidence="9 10">NIES-4479</strain>
    </source>
</reference>
<evidence type="ECO:0000256" key="2">
    <source>
        <dbReference type="ARBA" id="ARBA00004600"/>
    </source>
</evidence>